<sequence>MAEPRVCMPMSTILQERKKLTWTRVMSSFCSNQSQTLELKSKKSWVGYSTSTVGWRSGGFWKHHHDDLELFAL</sequence>
<evidence type="ECO:0000313" key="1">
    <source>
        <dbReference type="EMBL" id="KIO30582.1"/>
    </source>
</evidence>
<dbReference type="AlphaFoldDB" id="A0A0C3MA53"/>
<evidence type="ECO:0000313" key="2">
    <source>
        <dbReference type="Proteomes" id="UP000054248"/>
    </source>
</evidence>
<reference evidence="2" key="2">
    <citation type="submission" date="2015-01" db="EMBL/GenBank/DDBJ databases">
        <title>Evolutionary Origins and Diversification of the Mycorrhizal Mutualists.</title>
        <authorList>
            <consortium name="DOE Joint Genome Institute"/>
            <consortium name="Mycorrhizal Genomics Consortium"/>
            <person name="Kohler A."/>
            <person name="Kuo A."/>
            <person name="Nagy L.G."/>
            <person name="Floudas D."/>
            <person name="Copeland A."/>
            <person name="Barry K.W."/>
            <person name="Cichocki N."/>
            <person name="Veneault-Fourrey C."/>
            <person name="LaButti K."/>
            <person name="Lindquist E.A."/>
            <person name="Lipzen A."/>
            <person name="Lundell T."/>
            <person name="Morin E."/>
            <person name="Murat C."/>
            <person name="Riley R."/>
            <person name="Ohm R."/>
            <person name="Sun H."/>
            <person name="Tunlid A."/>
            <person name="Henrissat B."/>
            <person name="Grigoriev I.V."/>
            <person name="Hibbett D.S."/>
            <person name="Martin F."/>
        </authorList>
    </citation>
    <scope>NUCLEOTIDE SEQUENCE [LARGE SCALE GENOMIC DNA]</scope>
    <source>
        <strain evidence="2">MUT 4182</strain>
    </source>
</reference>
<proteinExistence type="predicted"/>
<keyword evidence="2" id="KW-1185">Reference proteome</keyword>
<reference evidence="1 2" key="1">
    <citation type="submission" date="2014-04" db="EMBL/GenBank/DDBJ databases">
        <authorList>
            <consortium name="DOE Joint Genome Institute"/>
            <person name="Kuo A."/>
            <person name="Girlanda M."/>
            <person name="Perotto S."/>
            <person name="Kohler A."/>
            <person name="Nagy L.G."/>
            <person name="Floudas D."/>
            <person name="Copeland A."/>
            <person name="Barry K.W."/>
            <person name="Cichocki N."/>
            <person name="Veneault-Fourrey C."/>
            <person name="LaButti K."/>
            <person name="Lindquist E.A."/>
            <person name="Lipzen A."/>
            <person name="Lundell T."/>
            <person name="Morin E."/>
            <person name="Murat C."/>
            <person name="Sun H."/>
            <person name="Tunlid A."/>
            <person name="Henrissat B."/>
            <person name="Grigoriev I.V."/>
            <person name="Hibbett D.S."/>
            <person name="Martin F."/>
            <person name="Nordberg H.P."/>
            <person name="Cantor M.N."/>
            <person name="Hua S.X."/>
        </authorList>
    </citation>
    <scope>NUCLEOTIDE SEQUENCE [LARGE SCALE GENOMIC DNA]</scope>
    <source>
        <strain evidence="1 2">MUT 4182</strain>
    </source>
</reference>
<dbReference type="Proteomes" id="UP000054248">
    <property type="component" value="Unassembled WGS sequence"/>
</dbReference>
<gene>
    <name evidence="1" type="ORF">M407DRAFT_20307</name>
</gene>
<name>A0A0C3MA53_9AGAM</name>
<dbReference type="HOGENOM" id="CLU_2706618_0_0_1"/>
<accession>A0A0C3MA53</accession>
<protein>
    <submittedName>
        <fullName evidence="1">Uncharacterized protein</fullName>
    </submittedName>
</protein>
<organism evidence="1 2">
    <name type="scientific">Tulasnella calospora MUT 4182</name>
    <dbReference type="NCBI Taxonomy" id="1051891"/>
    <lineage>
        <taxon>Eukaryota</taxon>
        <taxon>Fungi</taxon>
        <taxon>Dikarya</taxon>
        <taxon>Basidiomycota</taxon>
        <taxon>Agaricomycotina</taxon>
        <taxon>Agaricomycetes</taxon>
        <taxon>Cantharellales</taxon>
        <taxon>Tulasnellaceae</taxon>
        <taxon>Tulasnella</taxon>
    </lineage>
</organism>
<dbReference type="EMBL" id="KN822970">
    <property type="protein sequence ID" value="KIO30582.1"/>
    <property type="molecule type" value="Genomic_DNA"/>
</dbReference>